<keyword evidence="2" id="KW-0808">Transferase</keyword>
<dbReference type="STRING" id="1218598.LEP1GSC060_3479"/>
<dbReference type="Proteomes" id="UP000012313">
    <property type="component" value="Unassembled WGS sequence"/>
</dbReference>
<dbReference type="GO" id="GO:0003964">
    <property type="term" value="F:RNA-directed DNA polymerase activity"/>
    <property type="evidence" value="ECO:0007669"/>
    <property type="project" value="UniProtKB-KW"/>
</dbReference>
<accession>N1WHV6</accession>
<dbReference type="Gene3D" id="3.60.110.10">
    <property type="entry name" value="Carbon-nitrogen hydrolase"/>
    <property type="match status" value="1"/>
</dbReference>
<proteinExistence type="predicted"/>
<evidence type="ECO:0000313" key="3">
    <source>
        <dbReference type="Proteomes" id="UP000012313"/>
    </source>
</evidence>
<dbReference type="InterPro" id="IPR036526">
    <property type="entry name" value="C-N_Hydrolase_sf"/>
</dbReference>
<name>N1WHV6_9LEPT</name>
<comment type="caution">
    <text evidence="2">The sequence shown here is derived from an EMBL/GenBank/DDBJ whole genome shotgun (WGS) entry which is preliminary data.</text>
</comment>
<feature type="domain" description="Reverse transcriptase" evidence="1">
    <location>
        <begin position="1"/>
        <end position="394"/>
    </location>
</feature>
<dbReference type="InterPro" id="IPR000477">
    <property type="entry name" value="RT_dom"/>
</dbReference>
<organism evidence="2 3">
    <name type="scientific">Leptospira weilii serovar Ranarum str. ICFT</name>
    <dbReference type="NCBI Taxonomy" id="1218598"/>
    <lineage>
        <taxon>Bacteria</taxon>
        <taxon>Pseudomonadati</taxon>
        <taxon>Spirochaetota</taxon>
        <taxon>Spirochaetia</taxon>
        <taxon>Leptospirales</taxon>
        <taxon>Leptospiraceae</taxon>
        <taxon>Leptospira</taxon>
    </lineage>
</organism>
<keyword evidence="3" id="KW-1185">Reference proteome</keyword>
<dbReference type="EMBL" id="AOHC02000041">
    <property type="protein sequence ID" value="EMY76907.1"/>
    <property type="molecule type" value="Genomic_DNA"/>
</dbReference>
<evidence type="ECO:0000259" key="1">
    <source>
        <dbReference type="PROSITE" id="PS50878"/>
    </source>
</evidence>
<keyword evidence="2" id="KW-0548">Nucleotidyltransferase</keyword>
<keyword evidence="2" id="KW-0695">RNA-directed DNA polymerase</keyword>
<dbReference type="PROSITE" id="PS50878">
    <property type="entry name" value="RT_POL"/>
    <property type="match status" value="1"/>
</dbReference>
<gene>
    <name evidence="2" type="ORF">LEP1GSC060_3479</name>
</gene>
<protein>
    <submittedName>
        <fullName evidence="2">RNA-directed DNA polymerase</fullName>
    </submittedName>
</protein>
<dbReference type="AlphaFoldDB" id="N1WHV6"/>
<dbReference type="SUPFAM" id="SSF56317">
    <property type="entry name" value="Carbon-nitrogen hydrolase"/>
    <property type="match status" value="1"/>
</dbReference>
<reference evidence="2" key="1">
    <citation type="submission" date="2013-03" db="EMBL/GenBank/DDBJ databases">
        <authorList>
            <person name="Harkins D.M."/>
            <person name="Durkin A.S."/>
            <person name="Brinkac L.M."/>
            <person name="Haft D.H."/>
            <person name="Selengut J.D."/>
            <person name="Sanka R."/>
            <person name="DePew J."/>
            <person name="Purushe J."/>
            <person name="Hartskeerl R.A."/>
            <person name="Ahmed A."/>
            <person name="van der Linden H."/>
            <person name="Goris M.G.A."/>
            <person name="Vinetz J.M."/>
            <person name="Sutton G.G."/>
            <person name="Nierman W.C."/>
            <person name="Fouts D.E."/>
        </authorList>
    </citation>
    <scope>NUCLEOTIDE SEQUENCE [LARGE SCALE GENOMIC DNA]</scope>
    <source>
        <strain evidence="2">ICFT</strain>
    </source>
</reference>
<evidence type="ECO:0000313" key="2">
    <source>
        <dbReference type="EMBL" id="EMY76907.1"/>
    </source>
</evidence>
<sequence length="1179" mass="138134">MKTKKLIVERSLIVNKKFTNYQKFWIYKKISHFFKKDTCFKYFQTEFILSEFYFLLMHSDSLTEFIQKLKNSETDIAFRLPRKESEIDSVKRQLYFEYPKISFQVLSLIECWDDICLMQKKFSGEELGDLFGEDFEKKNLDEDEEVKVPEYTKNRKCFGNKPNFRVRYYSEYLEDFSISSHERNLGMPLQVDYSKEYNLFNATVTTKCNDYLQDSKRKLLIIQTDLQAFYHKLNLKFLIEYFNNSYALRDSNLVKWIKKLEETHSYEGLPIGWVLSGFIANIILLDLNKKLNTQLNKKMKSNPLLRTIDGKFGINAFSYVDDFLILVPLRKSQLPKSKEIANEVMAISNEILYKQFENFISFHNLTENPNKCKSFVIDEFSVSKLKRNFHDMKLSVPAEVEFGFEINDLMVPHDPDLVLNERNQFSIGLTAARRTLSKGDDIRKQNIKELLENMRIKIQSTEGKYIHRVFITLTAIVEREENGIKFIGAKEGEIKSEVYKCIESIFKILYSRQNHPINEWAAFFVSLARFIYETDGDLEVLKKYYKSIKIKSKDDDASGVSDYLELIRLEIILLGNKKGINTKKFIGKNTFSNSVIGNIGKNYEYIILTRYSNSKKLKDISKKEFLSKGRRAILCVAYFKIFSKALAKEQLAREYLNVVSEFSKRRDDSLEIFLSHSLSILINQCSENQVDVILERLGGVLKNKQNSKSIRLIFKLIEYSKYFREVNSLSELERLKRQLEILKSIFAQRNKGSFWNEIHTRTELGSLFFAISYIFTCSRISEVYSFLTHILSPIEGEQWVPWRSSIISFQIVGDRSIHLLEAAYKLQVGTYRNERIRLNDLEKQLIDIERFIKEIEEEGSESLFSISRVNFEKLDPLYSNLRKDLKVTIAPISYILKETLNENTMDFKSDKVRKLLRIKIDAAIEEAISRKSSLLIIPEMTMPTKYLEYFLNKLAKHDIVFIAGMEYYNDGINAQNITIISIPVIKYLNPLGKNHLLFNQVKNFPMAEEMQELRNGNLNYKSNHNLYIFQTKFWSNFSVLTCSDFLSLTLRWKLQKKVQTIIIPAQNYDNSTYDALANACIRDLHCIAIICNNGALSKSFTYAPFYKEYNRSVIEHAGLSNPEFHTFKIFPEKIKFVQEVGRGDVPFRIGENKVPNPFYTGNENTLSDFKQLPPDWNYF</sequence>
<dbReference type="Pfam" id="PF00078">
    <property type="entry name" value="RVT_1"/>
    <property type="match status" value="1"/>
</dbReference>